<dbReference type="STRING" id="454194.PYK22_02428"/>
<reference evidence="2 3" key="1">
    <citation type="submission" date="2013-12" db="EMBL/GenBank/DDBJ databases">
        <authorList>
            <person name="Stott M."/>
        </authorList>
    </citation>
    <scope>NUCLEOTIDE SEQUENCE [LARGE SCALE GENOMIC DNA]</scope>
    <source>
        <strain evidence="2 3">K22</strain>
    </source>
</reference>
<dbReference type="PANTHER" id="PTHR45228">
    <property type="entry name" value="CYCLIC DI-GMP PHOSPHODIESTERASE TM_0186-RELATED"/>
    <property type="match status" value="1"/>
</dbReference>
<dbReference type="SUPFAM" id="SSF109604">
    <property type="entry name" value="HD-domain/PDEase-like"/>
    <property type="match status" value="1"/>
</dbReference>
<dbReference type="Pfam" id="PF13487">
    <property type="entry name" value="HD_5"/>
    <property type="match status" value="1"/>
</dbReference>
<dbReference type="InterPro" id="IPR052020">
    <property type="entry name" value="Cyclic_di-GMP/3'3'-cGAMP_PDE"/>
</dbReference>
<dbReference type="InterPro" id="IPR003607">
    <property type="entry name" value="HD/PDEase_dom"/>
</dbReference>
<evidence type="ECO:0000313" key="2">
    <source>
        <dbReference type="EMBL" id="CDM66398.1"/>
    </source>
</evidence>
<protein>
    <submittedName>
        <fullName evidence="2">HD-GYP domain-containing protein</fullName>
    </submittedName>
</protein>
<dbReference type="AlphaFoldDB" id="A0A0B6WYQ6"/>
<organism evidence="2 3">
    <name type="scientific">Pyrinomonas methylaliphatogenes</name>
    <dbReference type="NCBI Taxonomy" id="454194"/>
    <lineage>
        <taxon>Bacteria</taxon>
        <taxon>Pseudomonadati</taxon>
        <taxon>Acidobacteriota</taxon>
        <taxon>Blastocatellia</taxon>
        <taxon>Blastocatellales</taxon>
        <taxon>Pyrinomonadaceae</taxon>
        <taxon>Pyrinomonas</taxon>
    </lineage>
</organism>
<dbReference type="Gene3D" id="1.10.3210.10">
    <property type="entry name" value="Hypothetical protein af1432"/>
    <property type="match status" value="1"/>
</dbReference>
<dbReference type="InterPro" id="IPR037522">
    <property type="entry name" value="HD_GYP_dom"/>
</dbReference>
<proteinExistence type="predicted"/>
<dbReference type="PANTHER" id="PTHR45228:SF4">
    <property type="entry name" value="LIPOPROTEIN"/>
    <property type="match status" value="1"/>
</dbReference>
<dbReference type="RefSeq" id="WP_157770852.1">
    <property type="nucleotide sequence ID" value="NZ_CBXV010000008.1"/>
</dbReference>
<dbReference type="EMBL" id="CBXV010000008">
    <property type="protein sequence ID" value="CDM66398.1"/>
    <property type="molecule type" value="Genomic_DNA"/>
</dbReference>
<keyword evidence="3" id="KW-1185">Reference proteome</keyword>
<dbReference type="OrthoDB" id="9804747at2"/>
<reference evidence="2 3" key="2">
    <citation type="submission" date="2015-01" db="EMBL/GenBank/DDBJ databases">
        <title>Complete genome sequence of Pyrinomonas methylaliphatogenes type strain K22T.</title>
        <authorList>
            <person name="Lee K.C.Y."/>
            <person name="Power J.F."/>
            <person name="Dunfield P.F."/>
            <person name="Morgan X.C."/>
            <person name="Huttenhower C."/>
            <person name="Stott M.B."/>
        </authorList>
    </citation>
    <scope>NUCLEOTIDE SEQUENCE [LARGE SCALE GENOMIC DNA]</scope>
    <source>
        <strain evidence="2 3">K22</strain>
    </source>
</reference>
<evidence type="ECO:0000259" key="1">
    <source>
        <dbReference type="PROSITE" id="PS51832"/>
    </source>
</evidence>
<dbReference type="PROSITE" id="PS51832">
    <property type="entry name" value="HD_GYP"/>
    <property type="match status" value="1"/>
</dbReference>
<dbReference type="CDD" id="cd00077">
    <property type="entry name" value="HDc"/>
    <property type="match status" value="1"/>
</dbReference>
<evidence type="ECO:0000313" key="3">
    <source>
        <dbReference type="Proteomes" id="UP000031518"/>
    </source>
</evidence>
<gene>
    <name evidence="2" type="ORF">PYK22_02428</name>
</gene>
<dbReference type="SMART" id="SM00471">
    <property type="entry name" value="HDc"/>
    <property type="match status" value="1"/>
</dbReference>
<feature type="domain" description="HD-GYP" evidence="1">
    <location>
        <begin position="11"/>
        <end position="198"/>
    </location>
</feature>
<sequence length="198" mass="22434">MSKGHKQDVRHEAALHEEWARIAAETDRFEAYERAHATRIAKLVDELAKLFHLPFLDRASLRIAALLHDVGEAAMNRSYIRRAGPLTEDERLDLARHPVIGEQEAARLEVDVGAQLIIRWHHEWWNGMGYPDGLCRSEIPLPARILRVADAYAALTETRPYRSALSADEARRHLAKMSGVEFDPEVVTAFLGLEISLD</sequence>
<accession>A0A0B6WYQ6</accession>
<dbReference type="Proteomes" id="UP000031518">
    <property type="component" value="Unassembled WGS sequence"/>
</dbReference>
<name>A0A0B6WYQ6_9BACT</name>